<dbReference type="EMBL" id="QGKX02000004">
    <property type="protein sequence ID" value="KAF3598487.1"/>
    <property type="molecule type" value="Genomic_DNA"/>
</dbReference>
<evidence type="ECO:0000313" key="1">
    <source>
        <dbReference type="EMBL" id="KAF3598487.1"/>
    </source>
</evidence>
<dbReference type="Proteomes" id="UP000712600">
    <property type="component" value="Unassembled WGS sequence"/>
</dbReference>
<evidence type="ECO:0000313" key="2">
    <source>
        <dbReference type="Proteomes" id="UP000712600"/>
    </source>
</evidence>
<reference evidence="1" key="1">
    <citation type="submission" date="2019-12" db="EMBL/GenBank/DDBJ databases">
        <title>Genome sequencing and annotation of Brassica cretica.</title>
        <authorList>
            <person name="Studholme D.J."/>
            <person name="Sarris P."/>
        </authorList>
    </citation>
    <scope>NUCLEOTIDE SEQUENCE</scope>
    <source>
        <strain evidence="1">PFS-109/04</strain>
        <tissue evidence="1">Leaf</tissue>
    </source>
</reference>
<dbReference type="AlphaFoldDB" id="A0A8S9SCU5"/>
<comment type="caution">
    <text evidence="1">The sequence shown here is derived from an EMBL/GenBank/DDBJ whole genome shotgun (WGS) entry which is preliminary data.</text>
</comment>
<proteinExistence type="predicted"/>
<organism evidence="1 2">
    <name type="scientific">Brassica cretica</name>
    <name type="common">Mustard</name>
    <dbReference type="NCBI Taxonomy" id="69181"/>
    <lineage>
        <taxon>Eukaryota</taxon>
        <taxon>Viridiplantae</taxon>
        <taxon>Streptophyta</taxon>
        <taxon>Embryophyta</taxon>
        <taxon>Tracheophyta</taxon>
        <taxon>Spermatophyta</taxon>
        <taxon>Magnoliopsida</taxon>
        <taxon>eudicotyledons</taxon>
        <taxon>Gunneridae</taxon>
        <taxon>Pentapetalae</taxon>
        <taxon>rosids</taxon>
        <taxon>malvids</taxon>
        <taxon>Brassicales</taxon>
        <taxon>Brassicaceae</taxon>
        <taxon>Brassiceae</taxon>
        <taxon>Brassica</taxon>
    </lineage>
</organism>
<accession>A0A8S9SCU5</accession>
<gene>
    <name evidence="1" type="ORF">F2Q69_00037707</name>
</gene>
<sequence>MYDMGCRPACSSVMQQAIWRWGVSSCMRLRHATSHVEHEVEWPSTRCRDACDRAMWPDMWRTWCQLAWEQAMHSDSLIDNLEMAGNVRWVRYGIREIASKGRRECMDRCGIDVLEELGRYVATELWFDLGRYVATERALGCYVATDLLLELGRYVATDRNGRLAVMQ</sequence>
<protein>
    <submittedName>
        <fullName evidence="1">Uncharacterized protein</fullName>
    </submittedName>
</protein>
<name>A0A8S9SCU5_BRACR</name>